<keyword evidence="3" id="KW-1185">Reference proteome</keyword>
<dbReference type="Proteomes" id="UP001597128">
    <property type="component" value="Unassembled WGS sequence"/>
</dbReference>
<feature type="domain" description="AMP-dependent synthetase/ligase" evidence="1">
    <location>
        <begin position="14"/>
        <end position="133"/>
    </location>
</feature>
<dbReference type="Pfam" id="PF00501">
    <property type="entry name" value="AMP-binding"/>
    <property type="match status" value="1"/>
</dbReference>
<protein>
    <submittedName>
        <fullName evidence="2">AMP-binding protein</fullName>
    </submittedName>
</protein>
<dbReference type="SUPFAM" id="SSF56801">
    <property type="entry name" value="Acetyl-CoA synthetase-like"/>
    <property type="match status" value="1"/>
</dbReference>
<name>A0ABW3F7Y6_9PROT</name>
<dbReference type="Gene3D" id="3.40.50.12780">
    <property type="entry name" value="N-terminal domain of ligase-like"/>
    <property type="match status" value="1"/>
</dbReference>
<gene>
    <name evidence="2" type="ORF">ACFQ1Z_05800</name>
</gene>
<dbReference type="InterPro" id="IPR042099">
    <property type="entry name" value="ANL_N_sf"/>
</dbReference>
<dbReference type="RefSeq" id="WP_379056304.1">
    <property type="nucleotide sequence ID" value="NZ_JBHTKB010000001.1"/>
</dbReference>
<dbReference type="InterPro" id="IPR000873">
    <property type="entry name" value="AMP-dep_synth/lig_dom"/>
</dbReference>
<evidence type="ECO:0000313" key="3">
    <source>
        <dbReference type="Proteomes" id="UP001597128"/>
    </source>
</evidence>
<reference evidence="3" key="1">
    <citation type="journal article" date="2019" name="Int. J. Syst. Evol. Microbiol.">
        <title>The Global Catalogue of Microorganisms (GCM) 10K type strain sequencing project: providing services to taxonomists for standard genome sequencing and annotation.</title>
        <authorList>
            <consortium name="The Broad Institute Genomics Platform"/>
            <consortium name="The Broad Institute Genome Sequencing Center for Infectious Disease"/>
            <person name="Wu L."/>
            <person name="Ma J."/>
        </authorList>
    </citation>
    <scope>NUCLEOTIDE SEQUENCE [LARGE SCALE GENOMIC DNA]</scope>
    <source>
        <strain evidence="3">CCUG 58412</strain>
    </source>
</reference>
<evidence type="ECO:0000313" key="2">
    <source>
        <dbReference type="EMBL" id="MFD0913055.1"/>
    </source>
</evidence>
<accession>A0ABW3F7Y6</accession>
<comment type="caution">
    <text evidence="2">The sequence shown here is derived from an EMBL/GenBank/DDBJ whole genome shotgun (WGS) entry which is preliminary data.</text>
</comment>
<evidence type="ECO:0000259" key="1">
    <source>
        <dbReference type="Pfam" id="PF00501"/>
    </source>
</evidence>
<proteinExistence type="predicted"/>
<sequence length="388" mass="43802">MTTDTLPDWLRFQTEHRAQRVAIRHKQLGIWHEQTWQAAHQAVVLAAQLLKQKGFTSGDTLFLLSEPRPEALLLSLAAHWLGGVSAPLDPAHKQSELLDLLHTLRPRFVFAETQAQVDQVFAAKPDVQLLIFADARGLADYHHPSMFAYSQIAAAFEQQTLPELAIKAADYDIAFRFYRLSQHYQLEYREITHAELLKNGQTLVLHEALTDREEALAARAFAASGHARYLLSPWLLAGFKLNFPENLATRDTDRRELGPSLVAGTAATYQRLYLLTQSRWPLQNSWQFVLLQWALKVYRKRVPLLSVIALWLVIAPLKDVLGLSHTRVPLLVGEPLSAEAEQFFSAIGIQVRGWPEETTWHTSQLLVIPPPDSSAETYFALKGLRAAS</sequence>
<dbReference type="EMBL" id="JBHTKB010000001">
    <property type="protein sequence ID" value="MFD0913055.1"/>
    <property type="molecule type" value="Genomic_DNA"/>
</dbReference>
<organism evidence="2 3">
    <name type="scientific">Methylophilus luteus</name>
    <dbReference type="NCBI Taxonomy" id="640108"/>
    <lineage>
        <taxon>Bacteria</taxon>
        <taxon>Pseudomonadati</taxon>
        <taxon>Pseudomonadota</taxon>
        <taxon>Betaproteobacteria</taxon>
        <taxon>Nitrosomonadales</taxon>
        <taxon>Methylophilaceae</taxon>
        <taxon>Methylophilus</taxon>
    </lineage>
</organism>